<dbReference type="OrthoDB" id="9786870at2"/>
<dbReference type="HOGENOM" id="CLU_018534_1_0_6"/>
<accession>A6VT32</accession>
<proteinExistence type="predicted"/>
<dbReference type="InterPro" id="IPR000917">
    <property type="entry name" value="Sulfatase_N"/>
</dbReference>
<keyword evidence="2" id="KW-1003">Cell membrane</keyword>
<evidence type="ECO:0000259" key="10">
    <source>
        <dbReference type="Pfam" id="PF08019"/>
    </source>
</evidence>
<dbReference type="NCBIfam" id="NF028537">
    <property type="entry name" value="P_eth_NH2_trans"/>
    <property type="match status" value="1"/>
</dbReference>
<feature type="transmembrane region" description="Helical" evidence="8">
    <location>
        <begin position="37"/>
        <end position="57"/>
    </location>
</feature>
<evidence type="ECO:0000256" key="7">
    <source>
        <dbReference type="ARBA" id="ARBA00023136"/>
    </source>
</evidence>
<dbReference type="PANTHER" id="PTHR30443">
    <property type="entry name" value="INNER MEMBRANE PROTEIN"/>
    <property type="match status" value="1"/>
</dbReference>
<feature type="transmembrane region" description="Helical" evidence="8">
    <location>
        <begin position="178"/>
        <end position="199"/>
    </location>
</feature>
<name>A6VT32_MARMS</name>
<feature type="transmembrane region" description="Helical" evidence="8">
    <location>
        <begin position="144"/>
        <end position="166"/>
    </location>
</feature>
<dbReference type="KEGG" id="mmw:Mmwyl1_0677"/>
<feature type="transmembrane region" description="Helical" evidence="8">
    <location>
        <begin position="102"/>
        <end position="124"/>
    </location>
</feature>
<dbReference type="eggNOG" id="COG2194">
    <property type="taxonomic scope" value="Bacteria"/>
</dbReference>
<dbReference type="CDD" id="cd16017">
    <property type="entry name" value="LptA"/>
    <property type="match status" value="1"/>
</dbReference>
<dbReference type="InterPro" id="IPR040423">
    <property type="entry name" value="PEA_transferase"/>
</dbReference>
<dbReference type="InterPro" id="IPR012549">
    <property type="entry name" value="EptA-like_N"/>
</dbReference>
<dbReference type="GO" id="GO:0016776">
    <property type="term" value="F:phosphotransferase activity, phosphate group as acceptor"/>
    <property type="evidence" value="ECO:0007669"/>
    <property type="project" value="TreeGrafter"/>
</dbReference>
<evidence type="ECO:0000256" key="3">
    <source>
        <dbReference type="ARBA" id="ARBA00022519"/>
    </source>
</evidence>
<keyword evidence="7 8" id="KW-0472">Membrane</keyword>
<sequence length="568" mass="64902">MLASCKYVSQFFFFAVRLMRKWPLVVLQLPKKITLSASIFSLILAAILVLFYNFALWKNVFNLPYSMSLWNISFFFSLFILLVAFINLLLLVTTFPYIQKPIALVVLFLAAGASYFMDTYGILIDRDMVQNTFETDVSEASELLSIRFFAYIFLFGIVPSVIVWQVRIKQSSVSKELLSRLISGVSSLLVIILILMTFYQDYSSFFRNNRHFRHLINPINFIYATASYASSVFGSEKNPPKAIALDAEKLTMLAANGKHNLTVLVVGETARAANFSLNGYSRETNPKLEKRDVINFTNVSSCGTSTAVSVPCMFSKFERTDYSPSKSKEFEGLLDVLVRVGVSVLWRENNSGCKGVCDRVPTDELSKENNELWCNSKECFDEILLNKLDEKVASFNQDVFIVLHQKGSHGPAYYQRYPQEFEQFTPVCKTNQLQTCTQQEITNAYDNSLLYTDHFLNEVIEFLIRQSKTYNTSMIYLSDHGESLGENNMYLHGAPYFIAPSEQTHIPFLLWFSEEYQAANRVSVSCLIEKSEQPISQDNLFHSVLGINNIETKIYEKELDIFSSCREN</sequence>
<organism evidence="11">
    <name type="scientific">Marinomonas sp. (strain MWYL1)</name>
    <dbReference type="NCBI Taxonomy" id="400668"/>
    <lineage>
        <taxon>Bacteria</taxon>
        <taxon>Pseudomonadati</taxon>
        <taxon>Pseudomonadota</taxon>
        <taxon>Gammaproteobacteria</taxon>
        <taxon>Oceanospirillales</taxon>
        <taxon>Oceanospirillaceae</taxon>
        <taxon>Marinomonas</taxon>
    </lineage>
</organism>
<evidence type="ECO:0000256" key="2">
    <source>
        <dbReference type="ARBA" id="ARBA00022475"/>
    </source>
</evidence>
<dbReference type="PANTHER" id="PTHR30443:SF0">
    <property type="entry name" value="PHOSPHOETHANOLAMINE TRANSFERASE EPTA"/>
    <property type="match status" value="1"/>
</dbReference>
<keyword evidence="4" id="KW-0808">Transferase</keyword>
<dbReference type="SUPFAM" id="SSF53649">
    <property type="entry name" value="Alkaline phosphatase-like"/>
    <property type="match status" value="1"/>
</dbReference>
<evidence type="ECO:0000259" key="9">
    <source>
        <dbReference type="Pfam" id="PF00884"/>
    </source>
</evidence>
<dbReference type="Pfam" id="PF08019">
    <property type="entry name" value="EptA_B_N"/>
    <property type="match status" value="1"/>
</dbReference>
<evidence type="ECO:0000256" key="8">
    <source>
        <dbReference type="SAM" id="Phobius"/>
    </source>
</evidence>
<evidence type="ECO:0000256" key="6">
    <source>
        <dbReference type="ARBA" id="ARBA00022989"/>
    </source>
</evidence>
<gene>
    <name evidence="11" type="ordered locus">Mmwyl1_0677</name>
</gene>
<reference evidence="11" key="1">
    <citation type="submission" date="2007-06" db="EMBL/GenBank/DDBJ databases">
        <title>Complete sequence of Marinomonas sp. MWYL1.</title>
        <authorList>
            <consortium name="US DOE Joint Genome Institute"/>
            <person name="Copeland A."/>
            <person name="Lucas S."/>
            <person name="Lapidus A."/>
            <person name="Barry K."/>
            <person name="Glavina del Rio T."/>
            <person name="Dalin E."/>
            <person name="Tice H."/>
            <person name="Pitluck S."/>
            <person name="Kiss H."/>
            <person name="Brettin T."/>
            <person name="Bruce D."/>
            <person name="Detter J.C."/>
            <person name="Han C."/>
            <person name="Schmutz J."/>
            <person name="Larimer F."/>
            <person name="Land M."/>
            <person name="Hauser L."/>
            <person name="Kyrpides N."/>
            <person name="Kim E."/>
            <person name="Johnston A.W.B."/>
            <person name="Todd J.D."/>
            <person name="Rogers R."/>
            <person name="Wexler M."/>
            <person name="Bond P.L."/>
            <person name="Li Y."/>
            <person name="Richardson P."/>
        </authorList>
    </citation>
    <scope>NUCLEOTIDE SEQUENCE [LARGE SCALE GENOMIC DNA]</scope>
    <source>
        <strain evidence="11">MWYL1</strain>
    </source>
</reference>
<protein>
    <submittedName>
        <fullName evidence="11">Sulfatase</fullName>
    </submittedName>
</protein>
<feature type="transmembrane region" description="Helical" evidence="8">
    <location>
        <begin position="69"/>
        <end position="90"/>
    </location>
</feature>
<keyword evidence="6 8" id="KW-1133">Transmembrane helix</keyword>
<comment type="subcellular location">
    <subcellularLocation>
        <location evidence="1">Cell inner membrane</location>
        <topology evidence="1">Multi-pass membrane protein</topology>
    </subcellularLocation>
</comment>
<evidence type="ECO:0000313" key="11">
    <source>
        <dbReference type="EMBL" id="ABR69611.1"/>
    </source>
</evidence>
<dbReference type="InterPro" id="IPR058130">
    <property type="entry name" value="PEA_transf_C"/>
</dbReference>
<evidence type="ECO:0000256" key="4">
    <source>
        <dbReference type="ARBA" id="ARBA00022679"/>
    </source>
</evidence>
<dbReference type="AlphaFoldDB" id="A6VT32"/>
<feature type="domain" description="Sulfatase N-terminal" evidence="9">
    <location>
        <begin position="262"/>
        <end position="547"/>
    </location>
</feature>
<keyword evidence="3" id="KW-0997">Cell inner membrane</keyword>
<evidence type="ECO:0000256" key="5">
    <source>
        <dbReference type="ARBA" id="ARBA00022692"/>
    </source>
</evidence>
<keyword evidence="5 8" id="KW-0812">Transmembrane</keyword>
<dbReference type="STRING" id="400668.Mmwyl1_0677"/>
<feature type="domain" description="Phosphoethanolamine transferase N-terminal" evidence="10">
    <location>
        <begin position="82"/>
        <end position="230"/>
    </location>
</feature>
<dbReference type="GO" id="GO:0009244">
    <property type="term" value="P:lipopolysaccharide core region biosynthetic process"/>
    <property type="evidence" value="ECO:0007669"/>
    <property type="project" value="TreeGrafter"/>
</dbReference>
<dbReference type="GO" id="GO:0005886">
    <property type="term" value="C:plasma membrane"/>
    <property type="evidence" value="ECO:0007669"/>
    <property type="project" value="UniProtKB-SubCell"/>
</dbReference>
<dbReference type="InterPro" id="IPR017850">
    <property type="entry name" value="Alkaline_phosphatase_core_sf"/>
</dbReference>
<dbReference type="Pfam" id="PF00884">
    <property type="entry name" value="Sulfatase"/>
    <property type="match status" value="1"/>
</dbReference>
<dbReference type="EMBL" id="CP000749">
    <property type="protein sequence ID" value="ABR69611.1"/>
    <property type="molecule type" value="Genomic_DNA"/>
</dbReference>
<evidence type="ECO:0000256" key="1">
    <source>
        <dbReference type="ARBA" id="ARBA00004429"/>
    </source>
</evidence>
<dbReference type="Gene3D" id="3.40.720.10">
    <property type="entry name" value="Alkaline Phosphatase, subunit A"/>
    <property type="match status" value="1"/>
</dbReference>